<feature type="domain" description="DUF6697" evidence="3">
    <location>
        <begin position="291"/>
        <end position="461"/>
    </location>
</feature>
<evidence type="ECO:0000256" key="1">
    <source>
        <dbReference type="SAM" id="Coils"/>
    </source>
</evidence>
<accession>A0A0D7BTB9</accession>
<name>A0A0D7BTB9_9AGAR</name>
<protein>
    <recommendedName>
        <fullName evidence="3">DUF6697 domain-containing protein</fullName>
    </recommendedName>
</protein>
<feature type="compositionally biased region" description="Basic residues" evidence="2">
    <location>
        <begin position="501"/>
        <end position="510"/>
    </location>
</feature>
<gene>
    <name evidence="4" type="ORF">CYLTODRAFT_486079</name>
</gene>
<evidence type="ECO:0000256" key="2">
    <source>
        <dbReference type="SAM" id="MobiDB-lite"/>
    </source>
</evidence>
<reference evidence="4 5" key="1">
    <citation type="journal article" date="2015" name="Fungal Genet. Biol.">
        <title>Evolution of novel wood decay mechanisms in Agaricales revealed by the genome sequences of Fistulina hepatica and Cylindrobasidium torrendii.</title>
        <authorList>
            <person name="Floudas D."/>
            <person name="Held B.W."/>
            <person name="Riley R."/>
            <person name="Nagy L.G."/>
            <person name="Koehler G."/>
            <person name="Ransdell A.S."/>
            <person name="Younus H."/>
            <person name="Chow J."/>
            <person name="Chiniquy J."/>
            <person name="Lipzen A."/>
            <person name="Tritt A."/>
            <person name="Sun H."/>
            <person name="Haridas S."/>
            <person name="LaButti K."/>
            <person name="Ohm R.A."/>
            <person name="Kues U."/>
            <person name="Blanchette R.A."/>
            <person name="Grigoriev I.V."/>
            <person name="Minto R.E."/>
            <person name="Hibbett D.S."/>
        </authorList>
    </citation>
    <scope>NUCLEOTIDE SEQUENCE [LARGE SCALE GENOMIC DNA]</scope>
    <source>
        <strain evidence="4 5">FP15055 ss-10</strain>
    </source>
</reference>
<dbReference type="STRING" id="1314674.A0A0D7BTB9"/>
<evidence type="ECO:0000313" key="4">
    <source>
        <dbReference type="EMBL" id="KIY72846.1"/>
    </source>
</evidence>
<sequence>MASAPSSVVLQDAGHDRLQIPTLLRHLADAYEKIEFLEAAQTERHNQARAIAAAKYVLHGPAVQSGSQGETSSQQLSPTEMESAFVKAREEYHKQETELQAARARIATMESTIAELQRESTRLSAYEQAAREHHRLRQDAEIRITALAQELDAARNALSHERERRNHLEKENEFLRNVNVHAEENLEAAKLQVQLDEERRIQAELRRELEVFQTNAKNSLNAVKTTLHKRTSSQSTLGARRSLTLLQDKLGMPPPPVPDVKVIIPEHRLADFKALPPVVPDALESDLKVTLDRDFLRIHVGGSIQPLVVNIQHRKDIGLRCNIGRFLCVNRDQNAWCPSEPGQHGYAFVGLGTERHTFLQEEEWPLFIGLPKEGSGRLKVMYMGRYKVVRVPGLSVEEWKDMPSTFKRRYVQTTIERDNTHSLSKKKETVEAMYDSGELFVPCIRLQCVGFDEVFHKLLVTTWKAERELHSANTDQSISAPGSSSHKRRRSMPNEEEGQARRRRTLTMPQ</sequence>
<dbReference type="OrthoDB" id="2757553at2759"/>
<dbReference type="Pfam" id="PF20411">
    <property type="entry name" value="DUF6697"/>
    <property type="match status" value="1"/>
</dbReference>
<dbReference type="InterPro" id="IPR046520">
    <property type="entry name" value="DUF6697"/>
</dbReference>
<keyword evidence="5" id="KW-1185">Reference proteome</keyword>
<evidence type="ECO:0000259" key="3">
    <source>
        <dbReference type="Pfam" id="PF20411"/>
    </source>
</evidence>
<feature type="compositionally biased region" description="Polar residues" evidence="2">
    <location>
        <begin position="471"/>
        <end position="484"/>
    </location>
</feature>
<dbReference type="AlphaFoldDB" id="A0A0D7BTB9"/>
<proteinExistence type="predicted"/>
<feature type="region of interest" description="Disordered" evidence="2">
    <location>
        <begin position="470"/>
        <end position="510"/>
    </location>
</feature>
<organism evidence="4 5">
    <name type="scientific">Cylindrobasidium torrendii FP15055 ss-10</name>
    <dbReference type="NCBI Taxonomy" id="1314674"/>
    <lineage>
        <taxon>Eukaryota</taxon>
        <taxon>Fungi</taxon>
        <taxon>Dikarya</taxon>
        <taxon>Basidiomycota</taxon>
        <taxon>Agaricomycotina</taxon>
        <taxon>Agaricomycetes</taxon>
        <taxon>Agaricomycetidae</taxon>
        <taxon>Agaricales</taxon>
        <taxon>Marasmiineae</taxon>
        <taxon>Physalacriaceae</taxon>
        <taxon>Cylindrobasidium</taxon>
    </lineage>
</organism>
<dbReference type="EMBL" id="KN880440">
    <property type="protein sequence ID" value="KIY72846.1"/>
    <property type="molecule type" value="Genomic_DNA"/>
</dbReference>
<keyword evidence="1" id="KW-0175">Coiled coil</keyword>
<dbReference type="Proteomes" id="UP000054007">
    <property type="component" value="Unassembled WGS sequence"/>
</dbReference>
<evidence type="ECO:0000313" key="5">
    <source>
        <dbReference type="Proteomes" id="UP000054007"/>
    </source>
</evidence>
<feature type="coiled-coil region" evidence="1">
    <location>
        <begin position="85"/>
        <end position="215"/>
    </location>
</feature>